<dbReference type="AlphaFoldDB" id="A0A4R2IAM6"/>
<accession>A0A4R2IAM6</accession>
<protein>
    <submittedName>
        <fullName evidence="1">Uncharacterized protein YecE (DUF72 family)</fullName>
    </submittedName>
</protein>
<dbReference type="Gene3D" id="3.20.20.410">
    <property type="entry name" value="Protein of unknown function UPF0759"/>
    <property type="match status" value="1"/>
</dbReference>
<dbReference type="OrthoDB" id="9780310at2"/>
<name>A0A4R2IAM6_9GAMM</name>
<dbReference type="EMBL" id="SLWQ01000004">
    <property type="protein sequence ID" value="TCO40729.1"/>
    <property type="molecule type" value="Genomic_DNA"/>
</dbReference>
<dbReference type="Proteomes" id="UP000294862">
    <property type="component" value="Unassembled WGS sequence"/>
</dbReference>
<evidence type="ECO:0000313" key="2">
    <source>
        <dbReference type="Proteomes" id="UP000294862"/>
    </source>
</evidence>
<organism evidence="1 2">
    <name type="scientific">Dokdonella fugitiva</name>
    <dbReference type="NCBI Taxonomy" id="328517"/>
    <lineage>
        <taxon>Bacteria</taxon>
        <taxon>Pseudomonadati</taxon>
        <taxon>Pseudomonadota</taxon>
        <taxon>Gammaproteobacteria</taxon>
        <taxon>Lysobacterales</taxon>
        <taxon>Rhodanobacteraceae</taxon>
        <taxon>Dokdonella</taxon>
    </lineage>
</organism>
<sequence>MNATSSDLFERATAHAAIRVGIGGWTYAPWRDNFYPAGLVQRRELEYASRHVTSIEINGTYYGAQKPATYAKWRSETPEGFVFSLKAPRFCTDRRVLADAGKSVDAFVHGGLAELGDRLGPINWQLTPAKAFDPDDLAAFLDRLPRELDGRPLHHVLEVRHASFRCAGYLALARAHRVATVFTDSPKYPSFADVTGDFVYARLMRSESANTDGYTAGALEAWAARARAWAAGAEPADLPRIDEPGPAGGARGVFIYFISAAKERNPAAAMALLSRLGVHQR</sequence>
<comment type="caution">
    <text evidence="1">The sequence shown here is derived from an EMBL/GenBank/DDBJ whole genome shotgun (WGS) entry which is preliminary data.</text>
</comment>
<dbReference type="PANTHER" id="PTHR30348">
    <property type="entry name" value="UNCHARACTERIZED PROTEIN YECE"/>
    <property type="match status" value="1"/>
</dbReference>
<dbReference type="PANTHER" id="PTHR30348:SF4">
    <property type="entry name" value="DUF72 DOMAIN-CONTAINING PROTEIN"/>
    <property type="match status" value="1"/>
</dbReference>
<dbReference type="InterPro" id="IPR002763">
    <property type="entry name" value="DUF72"/>
</dbReference>
<keyword evidence="2" id="KW-1185">Reference proteome</keyword>
<dbReference type="Pfam" id="PF01904">
    <property type="entry name" value="DUF72"/>
    <property type="match status" value="1"/>
</dbReference>
<reference evidence="1 2" key="1">
    <citation type="journal article" date="2015" name="Stand. Genomic Sci.">
        <title>Genomic Encyclopedia of Bacterial and Archaeal Type Strains, Phase III: the genomes of soil and plant-associated and newly described type strains.</title>
        <authorList>
            <person name="Whitman W.B."/>
            <person name="Woyke T."/>
            <person name="Klenk H.P."/>
            <person name="Zhou Y."/>
            <person name="Lilburn T.G."/>
            <person name="Beck B.J."/>
            <person name="De Vos P."/>
            <person name="Vandamme P."/>
            <person name="Eisen J.A."/>
            <person name="Garrity G."/>
            <person name="Hugenholtz P."/>
            <person name="Kyrpides N.C."/>
        </authorList>
    </citation>
    <scope>NUCLEOTIDE SEQUENCE [LARGE SCALE GENOMIC DNA]</scope>
    <source>
        <strain evidence="1 2">A3</strain>
    </source>
</reference>
<dbReference type="SUPFAM" id="SSF117396">
    <property type="entry name" value="TM1631-like"/>
    <property type="match status" value="1"/>
</dbReference>
<evidence type="ECO:0000313" key="1">
    <source>
        <dbReference type="EMBL" id="TCO40729.1"/>
    </source>
</evidence>
<gene>
    <name evidence="1" type="ORF">EV148_10490</name>
</gene>
<dbReference type="RefSeq" id="WP_131996946.1">
    <property type="nucleotide sequence ID" value="NZ_SLWQ01000004.1"/>
</dbReference>
<dbReference type="InterPro" id="IPR036520">
    <property type="entry name" value="UPF0759_sf"/>
</dbReference>
<proteinExistence type="predicted"/>